<dbReference type="PROSITE" id="PS50863">
    <property type="entry name" value="B3"/>
    <property type="match status" value="2"/>
</dbReference>
<feature type="domain" description="TF-B3" evidence="6">
    <location>
        <begin position="203"/>
        <end position="307"/>
    </location>
</feature>
<keyword evidence="2" id="KW-0238">DNA-binding</keyword>
<keyword evidence="1" id="KW-0805">Transcription regulation</keyword>
<evidence type="ECO:0000256" key="5">
    <source>
        <dbReference type="SAM" id="MobiDB-lite"/>
    </source>
</evidence>
<evidence type="ECO:0000256" key="3">
    <source>
        <dbReference type="ARBA" id="ARBA00023163"/>
    </source>
</evidence>
<name>A0A8T0HFI4_CERPU</name>
<protein>
    <recommendedName>
        <fullName evidence="6">TF-B3 domain-containing protein</fullName>
    </recommendedName>
</protein>
<dbReference type="CDD" id="cd10017">
    <property type="entry name" value="B3_DNA"/>
    <property type="match status" value="2"/>
</dbReference>
<gene>
    <name evidence="7" type="ORF">KC19_6G087000</name>
</gene>
<dbReference type="AlphaFoldDB" id="A0A8T0HFI4"/>
<dbReference type="InterPro" id="IPR044837">
    <property type="entry name" value="REM16-like"/>
</dbReference>
<proteinExistence type="predicted"/>
<reference evidence="7 8" key="1">
    <citation type="submission" date="2020-06" db="EMBL/GenBank/DDBJ databases">
        <title>WGS assembly of Ceratodon purpureus strain R40.</title>
        <authorList>
            <person name="Carey S.B."/>
            <person name="Jenkins J."/>
            <person name="Shu S."/>
            <person name="Lovell J.T."/>
            <person name="Sreedasyam A."/>
            <person name="Maumus F."/>
            <person name="Tiley G.P."/>
            <person name="Fernandez-Pozo N."/>
            <person name="Barry K."/>
            <person name="Chen C."/>
            <person name="Wang M."/>
            <person name="Lipzen A."/>
            <person name="Daum C."/>
            <person name="Saski C.A."/>
            <person name="Payton A.C."/>
            <person name="Mcbreen J.C."/>
            <person name="Conrad R.E."/>
            <person name="Kollar L.M."/>
            <person name="Olsson S."/>
            <person name="Huttunen S."/>
            <person name="Landis J.B."/>
            <person name="Wickett N.J."/>
            <person name="Johnson M.G."/>
            <person name="Rensing S.A."/>
            <person name="Grimwood J."/>
            <person name="Schmutz J."/>
            <person name="Mcdaniel S.F."/>
        </authorList>
    </citation>
    <scope>NUCLEOTIDE SEQUENCE [LARGE SCALE GENOMIC DNA]</scope>
    <source>
        <strain evidence="7 8">R40</strain>
    </source>
</reference>
<evidence type="ECO:0000313" key="8">
    <source>
        <dbReference type="Proteomes" id="UP000822688"/>
    </source>
</evidence>
<keyword evidence="8" id="KW-1185">Reference proteome</keyword>
<evidence type="ECO:0000256" key="1">
    <source>
        <dbReference type="ARBA" id="ARBA00023015"/>
    </source>
</evidence>
<dbReference type="PANTHER" id="PTHR31391">
    <property type="entry name" value="B3 DOMAIN-CONTAINING PROTEIN OS11G0197600-RELATED"/>
    <property type="match status" value="1"/>
</dbReference>
<dbReference type="InterPro" id="IPR003340">
    <property type="entry name" value="B3_DNA-bd"/>
</dbReference>
<organism evidence="7 8">
    <name type="scientific">Ceratodon purpureus</name>
    <name type="common">Fire moss</name>
    <name type="synonym">Dicranum purpureum</name>
    <dbReference type="NCBI Taxonomy" id="3225"/>
    <lineage>
        <taxon>Eukaryota</taxon>
        <taxon>Viridiplantae</taxon>
        <taxon>Streptophyta</taxon>
        <taxon>Embryophyta</taxon>
        <taxon>Bryophyta</taxon>
        <taxon>Bryophytina</taxon>
        <taxon>Bryopsida</taxon>
        <taxon>Dicranidae</taxon>
        <taxon>Pseudoditrichales</taxon>
        <taxon>Ditrichaceae</taxon>
        <taxon>Ceratodon</taxon>
    </lineage>
</organism>
<dbReference type="InterPro" id="IPR015300">
    <property type="entry name" value="DNA-bd_pseudobarrel_sf"/>
</dbReference>
<dbReference type="Proteomes" id="UP000822688">
    <property type="component" value="Chromosome 6"/>
</dbReference>
<dbReference type="SUPFAM" id="SSF101936">
    <property type="entry name" value="DNA-binding pseudobarrel domain"/>
    <property type="match status" value="2"/>
</dbReference>
<dbReference type="Gene3D" id="2.40.330.10">
    <property type="entry name" value="DNA-binding pseudobarrel domain"/>
    <property type="match status" value="2"/>
</dbReference>
<feature type="region of interest" description="Disordered" evidence="5">
    <location>
        <begin position="361"/>
        <end position="401"/>
    </location>
</feature>
<evidence type="ECO:0000259" key="6">
    <source>
        <dbReference type="PROSITE" id="PS50863"/>
    </source>
</evidence>
<accession>A0A8T0HFI4</accession>
<dbReference type="Pfam" id="PF02362">
    <property type="entry name" value="B3"/>
    <property type="match status" value="2"/>
</dbReference>
<evidence type="ECO:0000313" key="7">
    <source>
        <dbReference type="EMBL" id="KAG0569387.1"/>
    </source>
</evidence>
<dbReference type="PANTHER" id="PTHR31391:SF106">
    <property type="entry name" value="B3 DOMAIN-CONTAINING PROTEIN OS01G0723500"/>
    <property type="match status" value="1"/>
</dbReference>
<keyword evidence="3" id="KW-0804">Transcription</keyword>
<sequence length="424" mass="47975">MDVRATLITEGMRRDVLLQALQKRIYFEKTVTASMAASHAQDCSMALPSWFVREHGDKIRQPVLLWSGLSTEPWRVQLSFSPLPSCSRPEVKFCGAWRAFAAASRFVVGDSLIFCLRAMSEFEVYVFRETPGSPIQTSSILTPRKRPHDFELPKEKVNWSVERDLVAGRSGGRVISEILEQGKARARSPVNKTMQEWHTKTFFEKTLTTGAVSKAFQLTLPARFIKLYADKIRNYVVLQSVKDRKAYTVKLYIKHPDKRRRPELLQFVFDRGGWRDFVMFKGLIVGDRLRFTLVDMSKFEVVILHSGGQNSQVVRLSVQGPGIRSKDSASSAICQPATKSLGPQVHVVDLTAECSMKKERESNSDLQFAEEVNSEGSDGEHSASDFSPRWTPMSLRDGIKESNVQGLSTSFNHTDFMTKAEMHK</sequence>
<keyword evidence="4" id="KW-0539">Nucleus</keyword>
<comment type="caution">
    <text evidence="7">The sequence shown here is derived from an EMBL/GenBank/DDBJ whole genome shotgun (WGS) entry which is preliminary data.</text>
</comment>
<evidence type="ECO:0000256" key="4">
    <source>
        <dbReference type="ARBA" id="ARBA00023242"/>
    </source>
</evidence>
<evidence type="ECO:0000256" key="2">
    <source>
        <dbReference type="ARBA" id="ARBA00023125"/>
    </source>
</evidence>
<dbReference type="GO" id="GO:0003677">
    <property type="term" value="F:DNA binding"/>
    <property type="evidence" value="ECO:0007669"/>
    <property type="project" value="UniProtKB-KW"/>
</dbReference>
<feature type="domain" description="TF-B3" evidence="6">
    <location>
        <begin position="30"/>
        <end position="130"/>
    </location>
</feature>
<dbReference type="EMBL" id="CM026427">
    <property type="protein sequence ID" value="KAG0569387.1"/>
    <property type="molecule type" value="Genomic_DNA"/>
</dbReference>
<dbReference type="SMART" id="SM01019">
    <property type="entry name" value="B3"/>
    <property type="match status" value="2"/>
</dbReference>